<comment type="cofactor">
    <cofactor evidence="12">
        <name>Ca(2+)</name>
        <dbReference type="ChEBI" id="CHEBI:29108"/>
    </cofactor>
    <text evidence="12">Can bind about 5 Ca(2+) ions per subunit.</text>
</comment>
<evidence type="ECO:0000256" key="10">
    <source>
        <dbReference type="PIRSR" id="PIRSR001191-2"/>
    </source>
</evidence>
<feature type="binding site" evidence="12">
    <location>
        <position position="194"/>
    </location>
    <ligand>
        <name>Zn(2+)</name>
        <dbReference type="ChEBI" id="CHEBI:29105"/>
        <label>2</label>
        <note>catalytic</note>
    </ligand>
</feature>
<dbReference type="GO" id="GO:0030198">
    <property type="term" value="P:extracellular matrix organization"/>
    <property type="evidence" value="ECO:0007669"/>
    <property type="project" value="TreeGrafter"/>
</dbReference>
<feature type="binding site" evidence="12">
    <location>
        <position position="97"/>
    </location>
    <ligand>
        <name>Ca(2+)</name>
        <dbReference type="ChEBI" id="CHEBI:29108"/>
        <label>1</label>
    </ligand>
</feature>
<dbReference type="InterPro" id="IPR021158">
    <property type="entry name" value="Pept_M10A_Zn_BS"/>
</dbReference>
<dbReference type="InterPro" id="IPR036375">
    <property type="entry name" value="Hemopexin-like_dom_sf"/>
</dbReference>
<dbReference type="FunFam" id="2.110.10.10:FF:000018">
    <property type="entry name" value="Matrix metallopeptidase 25b"/>
    <property type="match status" value="1"/>
</dbReference>
<comment type="caution">
    <text evidence="19">The sequence shown here is derived from an EMBL/GenBank/DDBJ whole genome shotgun (WGS) entry which is preliminary data.</text>
</comment>
<dbReference type="PANTHER" id="PTHR10201:SF308">
    <property type="entry name" value="MATRIX METALLOPROTEINASE 2"/>
    <property type="match status" value="1"/>
</dbReference>
<keyword evidence="7 10" id="KW-0862">Zinc</keyword>
<evidence type="ECO:0000313" key="20">
    <source>
        <dbReference type="Proteomes" id="UP000440578"/>
    </source>
</evidence>
<dbReference type="SMART" id="SM00120">
    <property type="entry name" value="HX"/>
    <property type="match status" value="4"/>
</dbReference>
<dbReference type="InterPro" id="IPR006026">
    <property type="entry name" value="Peptidase_Metallo"/>
</dbReference>
<feature type="binding site" evidence="12">
    <location>
        <position position="148"/>
    </location>
    <ligand>
        <name>Ca(2+)</name>
        <dbReference type="ChEBI" id="CHEBI:29108"/>
        <label>3</label>
    </ligand>
</feature>
<dbReference type="Gene3D" id="3.40.390.10">
    <property type="entry name" value="Collagenase (Catalytic Domain)"/>
    <property type="match status" value="1"/>
</dbReference>
<dbReference type="InterPro" id="IPR021190">
    <property type="entry name" value="Pept_M10A"/>
</dbReference>
<evidence type="ECO:0000256" key="12">
    <source>
        <dbReference type="PIRSR" id="PIRSR621190-2"/>
    </source>
</evidence>
<feature type="binding site" evidence="10">
    <location>
        <position position="180"/>
    </location>
    <ligand>
        <name>Zn(2+)</name>
        <dbReference type="ChEBI" id="CHEBI:29105"/>
        <label>2</label>
        <note>catalytic</note>
    </ligand>
</feature>
<evidence type="ECO:0000256" key="17">
    <source>
        <dbReference type="SAM" id="MobiDB-lite"/>
    </source>
</evidence>
<dbReference type="InterPro" id="IPR018487">
    <property type="entry name" value="Hemopexin-like_repeat"/>
</dbReference>
<dbReference type="PRINTS" id="PR00138">
    <property type="entry name" value="MATRIXIN"/>
</dbReference>
<feature type="binding site" evidence="12">
    <location>
        <position position="375"/>
    </location>
    <ligand>
        <name>Ca(2+)</name>
        <dbReference type="ChEBI" id="CHEBI:29108"/>
        <label>5</label>
    </ligand>
</feature>
<proteinExistence type="inferred from homology"/>
<dbReference type="CDD" id="cd04278">
    <property type="entry name" value="ZnMc_MMP"/>
    <property type="match status" value="1"/>
</dbReference>
<keyword evidence="20" id="KW-1185">Reference proteome</keyword>
<keyword evidence="4" id="KW-0732">Signal</keyword>
<feature type="compositionally biased region" description="Pro residues" evidence="17">
    <location>
        <begin position="229"/>
        <end position="246"/>
    </location>
</feature>
<feature type="binding site" evidence="12">
    <location>
        <position position="149"/>
    </location>
    <ligand>
        <name>Ca(2+)</name>
        <dbReference type="ChEBI" id="CHEBI:29108"/>
        <label>3</label>
    </ligand>
</feature>
<gene>
    <name evidence="19" type="primary">Mmp25_1</name>
    <name evidence="19" type="ORF">FJT64_013204</name>
</gene>
<keyword evidence="8" id="KW-0482">Metalloprotease</keyword>
<dbReference type="GO" id="GO:0006508">
    <property type="term" value="P:proteolysis"/>
    <property type="evidence" value="ECO:0007669"/>
    <property type="project" value="UniProtKB-KW"/>
</dbReference>
<organism evidence="19 20">
    <name type="scientific">Amphibalanus amphitrite</name>
    <name type="common">Striped barnacle</name>
    <name type="synonym">Balanus amphitrite</name>
    <dbReference type="NCBI Taxonomy" id="1232801"/>
    <lineage>
        <taxon>Eukaryota</taxon>
        <taxon>Metazoa</taxon>
        <taxon>Ecdysozoa</taxon>
        <taxon>Arthropoda</taxon>
        <taxon>Crustacea</taxon>
        <taxon>Multicrustacea</taxon>
        <taxon>Cirripedia</taxon>
        <taxon>Thoracica</taxon>
        <taxon>Thoracicalcarea</taxon>
        <taxon>Balanomorpha</taxon>
        <taxon>Balanoidea</taxon>
        <taxon>Balanidae</taxon>
        <taxon>Amphibalaninae</taxon>
        <taxon>Amphibalanus</taxon>
    </lineage>
</organism>
<evidence type="ECO:0000256" key="1">
    <source>
        <dbReference type="ARBA" id="ARBA00010370"/>
    </source>
</evidence>
<keyword evidence="6" id="KW-0378">Hydrolase</keyword>
<feature type="binding site" description="in inhibited form" evidence="12">
    <location>
        <position position="54"/>
    </location>
    <ligand>
        <name>Zn(2+)</name>
        <dbReference type="ChEBI" id="CHEBI:29105"/>
        <label>2</label>
        <note>catalytic</note>
    </ligand>
</feature>
<feature type="binding site" evidence="12">
    <location>
        <position position="167"/>
    </location>
    <ligand>
        <name>Ca(2+)</name>
        <dbReference type="ChEBI" id="CHEBI:29108"/>
        <label>2</label>
    </ligand>
</feature>
<feature type="modified residue" description="Phosphotyrosine; by PKDCC" evidence="14">
    <location>
        <position position="356"/>
    </location>
</feature>
<feature type="compositionally biased region" description="Basic residues" evidence="17">
    <location>
        <begin position="247"/>
        <end position="260"/>
    </location>
</feature>
<accession>A0A6A4VA57</accession>
<keyword evidence="5" id="KW-0677">Repeat</keyword>
<feature type="repeat" description="Hemopexin" evidence="16">
    <location>
        <begin position="268"/>
        <end position="317"/>
    </location>
</feature>
<evidence type="ECO:0000256" key="16">
    <source>
        <dbReference type="PROSITE-ProRule" id="PRU01011"/>
    </source>
</evidence>
<feature type="binding site" evidence="12">
    <location>
        <position position="156"/>
    </location>
    <ligand>
        <name>Zn(2+)</name>
        <dbReference type="ChEBI" id="CHEBI:29105"/>
        <label>1</label>
    </ligand>
</feature>
<feature type="binding site" evidence="12">
    <location>
        <position position="276"/>
    </location>
    <ligand>
        <name>Ca(2+)</name>
        <dbReference type="ChEBI" id="CHEBI:29108"/>
        <label>4</label>
    </ligand>
</feature>
<dbReference type="AlphaFoldDB" id="A0A6A4VA57"/>
<keyword evidence="3 10" id="KW-0479">Metal-binding</keyword>
<dbReference type="InterPro" id="IPR000585">
    <property type="entry name" value="Hemopexin-like_dom"/>
</dbReference>
<dbReference type="GO" id="GO:0031012">
    <property type="term" value="C:extracellular matrix"/>
    <property type="evidence" value="ECO:0007669"/>
    <property type="project" value="InterPro"/>
</dbReference>
<evidence type="ECO:0000256" key="6">
    <source>
        <dbReference type="ARBA" id="ARBA00022801"/>
    </source>
</evidence>
<dbReference type="EMBL" id="VIIS01002113">
    <property type="protein sequence ID" value="KAF0288424.1"/>
    <property type="molecule type" value="Genomic_DNA"/>
</dbReference>
<dbReference type="SUPFAM" id="SSF47090">
    <property type="entry name" value="PGBD-like"/>
    <property type="match status" value="1"/>
</dbReference>
<dbReference type="Pfam" id="PF01471">
    <property type="entry name" value="PG_binding_1"/>
    <property type="match status" value="1"/>
</dbReference>
<evidence type="ECO:0000256" key="2">
    <source>
        <dbReference type="ARBA" id="ARBA00022670"/>
    </source>
</evidence>
<dbReference type="Proteomes" id="UP000440578">
    <property type="component" value="Unassembled WGS sequence"/>
</dbReference>
<feature type="binding site" evidence="12">
    <location>
        <position position="325"/>
    </location>
    <ligand>
        <name>Ca(2+)</name>
        <dbReference type="ChEBI" id="CHEBI:29108"/>
        <label>4</label>
    </ligand>
</feature>
<sequence length="501" mass="57588">MHYGYLPESDRETGALRDESQLTDAIRQFQRYAHIPETGVVDELTRRQFAKPRCGLPDVQPRGRGKRYRRRHKRYALQGQKWDKTDLTWTVASHTPDLDSTTVYHELARALKIWSDASVLTFTYVHSADADIIISFHTGYHQDGYPFDGTGQILAHAFFPGTGRGGDAHFDEAETWILNHEEKKARGRQPDALMFPWYQSVSDDAKLPDDDRLGLEQMYGVSGTEPRLVPNPYPPRKQPQPRPTQPPRRRTTTRSPRVRPTRPEQARPDACDTHYDAISVIRGETFIFSGQYFWRINQYSGTHKPVPVKIFNFWYGLPENLTKIDAIYQRPHDHKIVIFIGRQFWVYNSNTPEAGYPQPLTALGLPESLDGLDAAMVWGHNGKTYLFRNDMYWRFDEAVGQVELDYPRDISVWHGVPYKLDAAFQYGGLTYFFKGRQFWRFDDRLMRVQSPVPSLSAVKWMGCPLTTARSDKLFSESSSGSSLSFVAATLISALLTTRVLR</sequence>
<evidence type="ECO:0000256" key="3">
    <source>
        <dbReference type="ARBA" id="ARBA00022723"/>
    </source>
</evidence>
<dbReference type="SUPFAM" id="SSF50923">
    <property type="entry name" value="Hemopexin-like domain"/>
    <property type="match status" value="1"/>
</dbReference>
<evidence type="ECO:0000259" key="18">
    <source>
        <dbReference type="SMART" id="SM00235"/>
    </source>
</evidence>
<feature type="binding site" evidence="12">
    <location>
        <position position="143"/>
    </location>
    <ligand>
        <name>Zn(2+)</name>
        <dbReference type="ChEBI" id="CHEBI:29105"/>
        <label>1</label>
    </ligand>
</feature>
<evidence type="ECO:0000313" key="19">
    <source>
        <dbReference type="EMBL" id="KAF0288424.1"/>
    </source>
</evidence>
<dbReference type="Pfam" id="PF00045">
    <property type="entry name" value="Hemopexin"/>
    <property type="match status" value="4"/>
</dbReference>
<feature type="short sequence motif" description="Cysteine switch" evidence="15">
    <location>
        <begin position="52"/>
        <end position="59"/>
    </location>
</feature>
<keyword evidence="9" id="KW-0865">Zymogen</keyword>
<feature type="disulfide bond" evidence="13">
    <location>
        <begin position="271"/>
        <end position="463"/>
    </location>
</feature>
<dbReference type="PANTHER" id="PTHR10201">
    <property type="entry name" value="MATRIX METALLOPROTEINASE"/>
    <property type="match status" value="1"/>
</dbReference>
<feature type="binding site" evidence="12">
    <location>
        <position position="165"/>
    </location>
    <ligand>
        <name>Ca(2+)</name>
        <dbReference type="ChEBI" id="CHEBI:29108"/>
        <label>2</label>
    </ligand>
</feature>
<dbReference type="OrthoDB" id="406838at2759"/>
<feature type="binding site" evidence="12">
    <location>
        <position position="171"/>
    </location>
    <ligand>
        <name>Ca(2+)</name>
        <dbReference type="ChEBI" id="CHEBI:29108"/>
        <label>3</label>
    </ligand>
</feature>
<dbReference type="GO" id="GO:0005615">
    <property type="term" value="C:extracellular space"/>
    <property type="evidence" value="ECO:0007669"/>
    <property type="project" value="TreeGrafter"/>
</dbReference>
<feature type="binding site" evidence="12">
    <location>
        <position position="421"/>
    </location>
    <ligand>
        <name>Ca(2+)</name>
        <dbReference type="ChEBI" id="CHEBI:29108"/>
        <label>4</label>
    </ligand>
</feature>
<feature type="binding site" evidence="12">
    <location>
        <position position="174"/>
    </location>
    <ligand>
        <name>Ca(2+)</name>
        <dbReference type="ChEBI" id="CHEBI:29108"/>
        <label>3</label>
    </ligand>
</feature>
<reference evidence="19 20" key="1">
    <citation type="submission" date="2019-07" db="EMBL/GenBank/DDBJ databases">
        <title>Draft genome assembly of a fouling barnacle, Amphibalanus amphitrite (Darwin, 1854): The first reference genome for Thecostraca.</title>
        <authorList>
            <person name="Kim W."/>
        </authorList>
    </citation>
    <scope>NUCLEOTIDE SEQUENCE [LARGE SCALE GENOMIC DNA]</scope>
    <source>
        <strain evidence="19">SNU_AA5</strain>
        <tissue evidence="19">Soma without cirri and trophi</tissue>
    </source>
</reference>
<feature type="binding site" evidence="12">
    <location>
        <position position="131"/>
    </location>
    <ligand>
        <name>Ca(2+)</name>
        <dbReference type="ChEBI" id="CHEBI:29108"/>
        <label>2</label>
    </ligand>
</feature>
<dbReference type="PROSITE" id="PS00546">
    <property type="entry name" value="CYSTEINE_SWITCH"/>
    <property type="match status" value="1"/>
</dbReference>
<evidence type="ECO:0000256" key="7">
    <source>
        <dbReference type="ARBA" id="ARBA00022833"/>
    </source>
</evidence>
<name>A0A6A4VA57_AMPAM</name>
<evidence type="ECO:0000256" key="8">
    <source>
        <dbReference type="ARBA" id="ARBA00023049"/>
    </source>
</evidence>
<dbReference type="Pfam" id="PF00413">
    <property type="entry name" value="Peptidase_M10"/>
    <property type="match status" value="1"/>
</dbReference>
<feature type="binding site" evidence="12">
    <location>
        <position position="169"/>
    </location>
    <ligand>
        <name>Zn(2+)</name>
        <dbReference type="ChEBI" id="CHEBI:29105"/>
        <label>1</label>
    </ligand>
</feature>
<keyword evidence="2" id="KW-0645">Protease</keyword>
<dbReference type="PROSITE" id="PS51642">
    <property type="entry name" value="HEMOPEXIN_2"/>
    <property type="match status" value="4"/>
</dbReference>
<feature type="domain" description="Peptidase metallopeptidase" evidence="18">
    <location>
        <begin position="78"/>
        <end position="221"/>
    </location>
</feature>
<comment type="similarity">
    <text evidence="1">Belongs to the peptidase M10A family.</text>
</comment>
<dbReference type="InterPro" id="IPR033739">
    <property type="entry name" value="M10A_MMP"/>
</dbReference>
<dbReference type="CDD" id="cd00094">
    <property type="entry name" value="HX"/>
    <property type="match status" value="1"/>
</dbReference>
<comment type="cofactor">
    <cofactor evidence="12">
        <name>Zn(2+)</name>
        <dbReference type="ChEBI" id="CHEBI:29105"/>
    </cofactor>
    <text evidence="12">Binds 2 Zn(2+) ions per subunit.</text>
</comment>
<feature type="binding site" evidence="12">
    <location>
        <position position="174"/>
    </location>
    <ligand>
        <name>Ca(2+)</name>
        <dbReference type="ChEBI" id="CHEBI:29108"/>
        <label>1</label>
    </ligand>
</feature>
<evidence type="ECO:0000256" key="11">
    <source>
        <dbReference type="PIRSR" id="PIRSR621190-1"/>
    </source>
</evidence>
<evidence type="ECO:0000256" key="9">
    <source>
        <dbReference type="ARBA" id="ARBA00023145"/>
    </source>
</evidence>
<feature type="binding site" evidence="12">
    <location>
        <position position="141"/>
    </location>
    <ligand>
        <name>Zn(2+)</name>
        <dbReference type="ChEBI" id="CHEBI:29105"/>
        <label>1</label>
    </ligand>
</feature>
<dbReference type="Gene3D" id="2.110.10.10">
    <property type="entry name" value="Hemopexin-like domain"/>
    <property type="match status" value="1"/>
</dbReference>
<feature type="repeat" description="Hemopexin" evidence="16">
    <location>
        <begin position="417"/>
        <end position="463"/>
    </location>
</feature>
<dbReference type="SUPFAM" id="SSF55486">
    <property type="entry name" value="Metalloproteases ('zincins'), catalytic domain"/>
    <property type="match status" value="1"/>
</dbReference>
<dbReference type="InterPro" id="IPR002477">
    <property type="entry name" value="Peptidoglycan-bd-like"/>
</dbReference>
<evidence type="ECO:0000256" key="15">
    <source>
        <dbReference type="PIRSR" id="PIRSR621190-5"/>
    </source>
</evidence>
<dbReference type="GO" id="GO:0030574">
    <property type="term" value="P:collagen catabolic process"/>
    <property type="evidence" value="ECO:0007669"/>
    <property type="project" value="TreeGrafter"/>
</dbReference>
<dbReference type="InterPro" id="IPR024079">
    <property type="entry name" value="MetalloPept_cat_dom_sf"/>
</dbReference>
<dbReference type="InterPro" id="IPR001818">
    <property type="entry name" value="Pept_M10_metallopeptidase"/>
</dbReference>
<evidence type="ECO:0000256" key="14">
    <source>
        <dbReference type="PIRSR" id="PIRSR621190-4"/>
    </source>
</evidence>
<evidence type="ECO:0000256" key="4">
    <source>
        <dbReference type="ARBA" id="ARBA00022729"/>
    </source>
</evidence>
<feature type="active site" evidence="11">
    <location>
        <position position="181"/>
    </location>
</feature>
<dbReference type="SMART" id="SM00235">
    <property type="entry name" value="ZnMc"/>
    <property type="match status" value="1"/>
</dbReference>
<dbReference type="GO" id="GO:0008270">
    <property type="term" value="F:zinc ion binding"/>
    <property type="evidence" value="ECO:0007669"/>
    <property type="project" value="InterPro"/>
</dbReference>
<feature type="region of interest" description="Disordered" evidence="17">
    <location>
        <begin position="219"/>
        <end position="269"/>
    </location>
</feature>
<feature type="binding site" evidence="12">
    <location>
        <position position="278"/>
    </location>
    <ligand>
        <name>Ca(2+)</name>
        <dbReference type="ChEBI" id="CHEBI:29108"/>
        <label>5</label>
    </ligand>
</feature>
<protein>
    <submittedName>
        <fullName evidence="19">Matrix metalloproteinase-25</fullName>
    </submittedName>
</protein>
<dbReference type="InterPro" id="IPR036365">
    <property type="entry name" value="PGBD-like_sf"/>
</dbReference>
<keyword evidence="13" id="KW-1015">Disulfide bond</keyword>
<evidence type="ECO:0000256" key="13">
    <source>
        <dbReference type="PIRSR" id="PIRSR621190-3"/>
    </source>
</evidence>
<evidence type="ECO:0000256" key="5">
    <source>
        <dbReference type="ARBA" id="ARBA00022737"/>
    </source>
</evidence>
<feature type="repeat" description="Hemopexin" evidence="16">
    <location>
        <begin position="321"/>
        <end position="367"/>
    </location>
</feature>
<dbReference type="PIRSF" id="PIRSF001191">
    <property type="entry name" value="Peptidase_M10A_matrix"/>
    <property type="match status" value="1"/>
</dbReference>
<dbReference type="GO" id="GO:0004222">
    <property type="term" value="F:metalloendopeptidase activity"/>
    <property type="evidence" value="ECO:0007669"/>
    <property type="project" value="InterPro"/>
</dbReference>
<keyword evidence="12" id="KW-0106">Calcium</keyword>
<feature type="repeat" description="Hemopexin" evidence="16">
    <location>
        <begin position="369"/>
        <end position="416"/>
    </location>
</feature>